<feature type="binding site" description="covalent" evidence="6">
    <location>
        <position position="105"/>
    </location>
    <ligand>
        <name>heme c</name>
        <dbReference type="ChEBI" id="CHEBI:61717"/>
    </ligand>
</feature>
<feature type="region of interest" description="Disordered" evidence="7">
    <location>
        <begin position="19"/>
        <end position="43"/>
    </location>
</feature>
<sequence>MKKTLIIFSFVGLIASCGSNENKTTDKSTSSESTSTEAPADPEVEKGLALVGKSDCLTCHKILDNATGPAYQAIAERYKDKPGSVDSLAHKVIKGGSGNWGTIPMTPHPAISEEDAKAMVKYVLSLKK</sequence>
<keyword evidence="1" id="KW-0813">Transport</keyword>
<feature type="domain" description="Cytochrome c" evidence="8">
    <location>
        <begin position="42"/>
        <end position="127"/>
    </location>
</feature>
<dbReference type="InterPro" id="IPR009056">
    <property type="entry name" value="Cyt_c-like_dom"/>
</dbReference>
<evidence type="ECO:0000256" key="6">
    <source>
        <dbReference type="PIRSR" id="PIRSR602324-1"/>
    </source>
</evidence>
<evidence type="ECO:0000313" key="9">
    <source>
        <dbReference type="EMBL" id="ANE49606.1"/>
    </source>
</evidence>
<dbReference type="Gene3D" id="1.10.760.10">
    <property type="entry name" value="Cytochrome c-like domain"/>
    <property type="match status" value="1"/>
</dbReference>
<feature type="binding site" description="covalent" evidence="6">
    <location>
        <position position="56"/>
    </location>
    <ligand>
        <name>heme c</name>
        <dbReference type="ChEBI" id="CHEBI:61717"/>
    </ligand>
</feature>
<dbReference type="PROSITE" id="PS51007">
    <property type="entry name" value="CYTC"/>
    <property type="match status" value="1"/>
</dbReference>
<organism evidence="9 10">
    <name type="scientific">Flavisolibacter tropicus</name>
    <dbReference type="NCBI Taxonomy" id="1492898"/>
    <lineage>
        <taxon>Bacteria</taxon>
        <taxon>Pseudomonadati</taxon>
        <taxon>Bacteroidota</taxon>
        <taxon>Chitinophagia</taxon>
        <taxon>Chitinophagales</taxon>
        <taxon>Chitinophagaceae</taxon>
        <taxon>Flavisolibacter</taxon>
    </lineage>
</organism>
<keyword evidence="5 6" id="KW-0408">Iron</keyword>
<protein>
    <recommendedName>
        <fullName evidence="8">Cytochrome c domain-containing protein</fullName>
    </recommendedName>
</protein>
<dbReference type="Proteomes" id="UP000077177">
    <property type="component" value="Chromosome"/>
</dbReference>
<evidence type="ECO:0000256" key="1">
    <source>
        <dbReference type="ARBA" id="ARBA00022448"/>
    </source>
</evidence>
<evidence type="ECO:0000256" key="3">
    <source>
        <dbReference type="ARBA" id="ARBA00022723"/>
    </source>
</evidence>
<evidence type="ECO:0000256" key="2">
    <source>
        <dbReference type="ARBA" id="ARBA00022617"/>
    </source>
</evidence>
<keyword evidence="4" id="KW-0249">Electron transport</keyword>
<dbReference type="EMBL" id="CP011390">
    <property type="protein sequence ID" value="ANE49606.1"/>
    <property type="molecule type" value="Genomic_DNA"/>
</dbReference>
<dbReference type="AlphaFoldDB" id="A0A172TRI1"/>
<dbReference type="STRING" id="1492898.SY85_02890"/>
<dbReference type="GO" id="GO:0005506">
    <property type="term" value="F:iron ion binding"/>
    <property type="evidence" value="ECO:0007669"/>
    <property type="project" value="InterPro"/>
</dbReference>
<reference evidence="9 10" key="2">
    <citation type="journal article" date="2016" name="Int. J. Syst. Evol. Microbiol.">
        <title>Flavisolibacter tropicus sp. nov., isolated from tropical soil.</title>
        <authorList>
            <person name="Lee J.J."/>
            <person name="Kang M.S."/>
            <person name="Kim G.S."/>
            <person name="Lee C.S."/>
            <person name="Lim S."/>
            <person name="Lee J."/>
            <person name="Roh S.H."/>
            <person name="Kang H."/>
            <person name="Ha J.M."/>
            <person name="Bae S."/>
            <person name="Jung H.Y."/>
            <person name="Kim M.K."/>
        </authorList>
    </citation>
    <scope>NUCLEOTIDE SEQUENCE [LARGE SCALE GENOMIC DNA]</scope>
    <source>
        <strain evidence="9 10">LCS9</strain>
    </source>
</reference>
<dbReference type="GO" id="GO:0020037">
    <property type="term" value="F:heme binding"/>
    <property type="evidence" value="ECO:0007669"/>
    <property type="project" value="InterPro"/>
</dbReference>
<accession>A0A172TRI1</accession>
<comment type="PTM">
    <text evidence="6">Binds 1 heme c group covalently per subunit.</text>
</comment>
<evidence type="ECO:0000256" key="7">
    <source>
        <dbReference type="SAM" id="MobiDB-lite"/>
    </source>
</evidence>
<feature type="binding site" description="covalent" evidence="6">
    <location>
        <position position="60"/>
    </location>
    <ligand>
        <name>heme c</name>
        <dbReference type="ChEBI" id="CHEBI:61717"/>
    </ligand>
</feature>
<dbReference type="OrthoDB" id="9814063at2"/>
<evidence type="ECO:0000259" key="8">
    <source>
        <dbReference type="PROSITE" id="PS51007"/>
    </source>
</evidence>
<dbReference type="SUPFAM" id="SSF46626">
    <property type="entry name" value="Cytochrome c"/>
    <property type="match status" value="1"/>
</dbReference>
<dbReference type="PROSITE" id="PS51257">
    <property type="entry name" value="PROKAR_LIPOPROTEIN"/>
    <property type="match status" value="1"/>
</dbReference>
<dbReference type="InterPro" id="IPR002324">
    <property type="entry name" value="Cyt_c_ID"/>
</dbReference>
<keyword evidence="10" id="KW-1185">Reference proteome</keyword>
<evidence type="ECO:0000256" key="4">
    <source>
        <dbReference type="ARBA" id="ARBA00022982"/>
    </source>
</evidence>
<gene>
    <name evidence="9" type="ORF">SY85_02890</name>
</gene>
<dbReference type="InterPro" id="IPR036909">
    <property type="entry name" value="Cyt_c-like_dom_sf"/>
</dbReference>
<dbReference type="PRINTS" id="PR00606">
    <property type="entry name" value="CYTCHROMECID"/>
</dbReference>
<dbReference type="KEGG" id="fla:SY85_02890"/>
<proteinExistence type="predicted"/>
<dbReference type="RefSeq" id="WP_066401724.1">
    <property type="nucleotide sequence ID" value="NZ_CP011390.1"/>
</dbReference>
<reference evidence="10" key="1">
    <citation type="submission" date="2015-01" db="EMBL/GenBank/DDBJ databases">
        <title>Flavisolibacter sp./LCS9/ whole genome sequencing.</title>
        <authorList>
            <person name="Kim M.K."/>
            <person name="Srinivasan S."/>
            <person name="Lee J.-J."/>
        </authorList>
    </citation>
    <scope>NUCLEOTIDE SEQUENCE [LARGE SCALE GENOMIC DNA]</scope>
    <source>
        <strain evidence="10">LCS9</strain>
    </source>
</reference>
<name>A0A172TRI1_9BACT</name>
<evidence type="ECO:0000256" key="5">
    <source>
        <dbReference type="ARBA" id="ARBA00023004"/>
    </source>
</evidence>
<feature type="compositionally biased region" description="Low complexity" evidence="7">
    <location>
        <begin position="19"/>
        <end position="37"/>
    </location>
</feature>
<keyword evidence="3 6" id="KW-0479">Metal-binding</keyword>
<keyword evidence="2 6" id="KW-0349">Heme</keyword>
<dbReference type="GO" id="GO:0009055">
    <property type="term" value="F:electron transfer activity"/>
    <property type="evidence" value="ECO:0007669"/>
    <property type="project" value="InterPro"/>
</dbReference>
<evidence type="ECO:0000313" key="10">
    <source>
        <dbReference type="Proteomes" id="UP000077177"/>
    </source>
</evidence>
<dbReference type="Pfam" id="PF00034">
    <property type="entry name" value="Cytochrom_C"/>
    <property type="match status" value="1"/>
</dbReference>